<dbReference type="EMBL" id="JAAIJR010000003">
    <property type="protein sequence ID" value="NEX19011.1"/>
    <property type="molecule type" value="Genomic_DNA"/>
</dbReference>
<sequence>MTAAKAKMAPKINASGARMARISATTTDQMPPTAAADVGPQRSSARKARFSSGRIKGMIINSVGRDAYG</sequence>
<evidence type="ECO:0000256" key="1">
    <source>
        <dbReference type="SAM" id="MobiDB-lite"/>
    </source>
</evidence>
<proteinExistence type="predicted"/>
<keyword evidence="3" id="KW-1185">Reference proteome</keyword>
<comment type="caution">
    <text evidence="2">The sequence shown here is derived from an EMBL/GenBank/DDBJ whole genome shotgun (WGS) entry which is preliminary data.</text>
</comment>
<reference evidence="2 3" key="2">
    <citation type="submission" date="2020-02" db="EMBL/GenBank/DDBJ databases">
        <title>Genome sequences of Thiorhodococcus mannitoliphagus and Thiorhodococcus minor, purple sulfur photosynthetic bacteria in the gammaproteobacterial family, Chromatiaceae.</title>
        <authorList>
            <person name="Aviles F.A."/>
            <person name="Meyer T.E."/>
            <person name="Kyndt J.A."/>
        </authorList>
    </citation>
    <scope>NUCLEOTIDE SEQUENCE [LARGE SCALE GENOMIC DNA]</scope>
    <source>
        <strain evidence="2 3">DSM 18266</strain>
    </source>
</reference>
<protein>
    <submittedName>
        <fullName evidence="2">Uncharacterized protein</fullName>
    </submittedName>
</protein>
<organism evidence="2 3">
    <name type="scientific">Thiorhodococcus mannitoliphagus</name>
    <dbReference type="NCBI Taxonomy" id="329406"/>
    <lineage>
        <taxon>Bacteria</taxon>
        <taxon>Pseudomonadati</taxon>
        <taxon>Pseudomonadota</taxon>
        <taxon>Gammaproteobacteria</taxon>
        <taxon>Chromatiales</taxon>
        <taxon>Chromatiaceae</taxon>
        <taxon>Thiorhodococcus</taxon>
    </lineage>
</organism>
<dbReference type="RefSeq" id="WP_164651891.1">
    <property type="nucleotide sequence ID" value="NZ_JAAIJR010000003.1"/>
</dbReference>
<evidence type="ECO:0000313" key="2">
    <source>
        <dbReference type="EMBL" id="NEX19011.1"/>
    </source>
</evidence>
<gene>
    <name evidence="2" type="ORF">G3480_01545</name>
</gene>
<dbReference type="AlphaFoldDB" id="A0A6P1DQ10"/>
<reference evidence="3" key="1">
    <citation type="journal article" date="2020" name="Microbiol. Resour. Announc.">
        <title>Draft Genome Sequences of Thiorhodococcus mannitoliphagus and Thiorhodococcus minor, Purple Sulfur Photosynthetic Bacteria in the Gammaproteobacterial Family Chromatiaceae.</title>
        <authorList>
            <person name="Aviles F.A."/>
            <person name="Meyer T.E."/>
            <person name="Kyndt J.A."/>
        </authorList>
    </citation>
    <scope>NUCLEOTIDE SEQUENCE [LARGE SCALE GENOMIC DNA]</scope>
    <source>
        <strain evidence="3">DSM 18266</strain>
    </source>
</reference>
<name>A0A6P1DQ10_9GAMM</name>
<feature type="region of interest" description="Disordered" evidence="1">
    <location>
        <begin position="1"/>
        <end position="50"/>
    </location>
</feature>
<accession>A0A6P1DQ10</accession>
<evidence type="ECO:0000313" key="3">
    <source>
        <dbReference type="Proteomes" id="UP000471640"/>
    </source>
</evidence>
<dbReference type="Proteomes" id="UP000471640">
    <property type="component" value="Unassembled WGS sequence"/>
</dbReference>